<name>A0A5D4TVN2_9BACI</name>
<evidence type="ECO:0000313" key="2">
    <source>
        <dbReference type="Proteomes" id="UP000325054"/>
    </source>
</evidence>
<sequence length="78" mass="9309">MIDYPILKGETTLKNFRVEFHFDNENTVTFFIEERTEATVLHKVFGNNSNFFDFKEDNVLYRIVLDKVTHVAVKEHQE</sequence>
<reference evidence="1 2" key="1">
    <citation type="submission" date="2019-08" db="EMBL/GenBank/DDBJ databases">
        <title>Bacillus genomes from the desert of Cuatro Cienegas, Coahuila.</title>
        <authorList>
            <person name="Olmedo-Alvarez G."/>
        </authorList>
    </citation>
    <scope>NUCLEOTIDE SEQUENCE [LARGE SCALE GENOMIC DNA]</scope>
    <source>
        <strain evidence="1 2">CH451a_14T</strain>
    </source>
</reference>
<organism evidence="1 2">
    <name type="scientific">Rossellomorea aquimaris</name>
    <dbReference type="NCBI Taxonomy" id="189382"/>
    <lineage>
        <taxon>Bacteria</taxon>
        <taxon>Bacillati</taxon>
        <taxon>Bacillota</taxon>
        <taxon>Bacilli</taxon>
        <taxon>Bacillales</taxon>
        <taxon>Bacillaceae</taxon>
        <taxon>Rossellomorea</taxon>
    </lineage>
</organism>
<proteinExistence type="predicted"/>
<accession>A0A5D4TVN2</accession>
<comment type="caution">
    <text evidence="1">The sequence shown here is derived from an EMBL/GenBank/DDBJ whole genome shotgun (WGS) entry which is preliminary data.</text>
</comment>
<evidence type="ECO:0000313" key="1">
    <source>
        <dbReference type="EMBL" id="TYS78512.1"/>
    </source>
</evidence>
<dbReference type="RefSeq" id="WP_148991949.1">
    <property type="nucleotide sequence ID" value="NZ_VTEW01000008.1"/>
</dbReference>
<protein>
    <submittedName>
        <fullName evidence="1">Uncharacterized protein</fullName>
    </submittedName>
</protein>
<dbReference type="EMBL" id="VTEW01000008">
    <property type="protein sequence ID" value="TYS78512.1"/>
    <property type="molecule type" value="Genomic_DNA"/>
</dbReference>
<dbReference type="Proteomes" id="UP000325054">
    <property type="component" value="Unassembled WGS sequence"/>
</dbReference>
<gene>
    <name evidence="1" type="ORF">FZC80_12240</name>
</gene>
<dbReference type="OrthoDB" id="2892478at2"/>
<dbReference type="AlphaFoldDB" id="A0A5D4TVN2"/>